<comment type="caution">
    <text evidence="1">The sequence shown here is derived from an EMBL/GenBank/DDBJ whole genome shotgun (WGS) entry which is preliminary data.</text>
</comment>
<dbReference type="AlphaFoldDB" id="A0A8K0R913"/>
<keyword evidence="2" id="KW-1185">Reference proteome</keyword>
<organism evidence="1 2">
    <name type="scientific">Paraphoma chrysanthemicola</name>
    <dbReference type="NCBI Taxonomy" id="798071"/>
    <lineage>
        <taxon>Eukaryota</taxon>
        <taxon>Fungi</taxon>
        <taxon>Dikarya</taxon>
        <taxon>Ascomycota</taxon>
        <taxon>Pezizomycotina</taxon>
        <taxon>Dothideomycetes</taxon>
        <taxon>Pleosporomycetidae</taxon>
        <taxon>Pleosporales</taxon>
        <taxon>Pleosporineae</taxon>
        <taxon>Phaeosphaeriaceae</taxon>
        <taxon>Paraphoma</taxon>
    </lineage>
</organism>
<dbReference type="Proteomes" id="UP000813461">
    <property type="component" value="Unassembled WGS sequence"/>
</dbReference>
<evidence type="ECO:0000313" key="2">
    <source>
        <dbReference type="Proteomes" id="UP000813461"/>
    </source>
</evidence>
<proteinExistence type="predicted"/>
<name>A0A8K0R913_9PLEO</name>
<dbReference type="EMBL" id="JAGMVJ010000005">
    <property type="protein sequence ID" value="KAH7090484.1"/>
    <property type="molecule type" value="Genomic_DNA"/>
</dbReference>
<evidence type="ECO:0000313" key="1">
    <source>
        <dbReference type="EMBL" id="KAH7090484.1"/>
    </source>
</evidence>
<protein>
    <submittedName>
        <fullName evidence="1">Uncharacterized protein</fullName>
    </submittedName>
</protein>
<sequence>MRLLYLSLYINTLCYPSVRSAADIAAIPHVLPESFSPFGDFEVLSVHQDDEEDVVQIRRRANEEDCESDCMTYTPWTESGTNTCDESIEDLVTEEKRSLLEKRRKNAPPICDKVSYQGLANDLLPTFQLWSPNWPPPGDTEERNKMVYDTGDPTKPLEPEWFQLECREQRWTTVTPGKKGNRCYDTEHVLEWQLLAQFIQEDRHKGAGSRCAFIWKYFTQKKMDLKAYKVKIAKNKGKLDSDGHFEYEDGEFLFDKYENSEQKEPRAIEWISFQWPGNGNAQAKPPSPWEYELVVLNKDVNIKKMNVWAPTELFPPPKVENGEMKQVEANSKTLEWAINNDYWDRNANSMKKWPDNKGTCKTVHMFATLMTIVQYHNDPFVREVMRAQVTRVGNAFAFLEENVLVNEQWVHPVTGSTESFKPRDLRKDWFDFMKTTHKDRLDKLTQALAGKISILESKSNTQTKLKRWDYAGIFRRAPKTPNCGFEKDDKNMKKRIELLVDAYKNLKPVESELKLD</sequence>
<gene>
    <name evidence="1" type="ORF">FB567DRAFT_546679</name>
</gene>
<reference evidence="1" key="1">
    <citation type="journal article" date="2021" name="Nat. Commun.">
        <title>Genetic determinants of endophytism in the Arabidopsis root mycobiome.</title>
        <authorList>
            <person name="Mesny F."/>
            <person name="Miyauchi S."/>
            <person name="Thiergart T."/>
            <person name="Pickel B."/>
            <person name="Atanasova L."/>
            <person name="Karlsson M."/>
            <person name="Huettel B."/>
            <person name="Barry K.W."/>
            <person name="Haridas S."/>
            <person name="Chen C."/>
            <person name="Bauer D."/>
            <person name="Andreopoulos W."/>
            <person name="Pangilinan J."/>
            <person name="LaButti K."/>
            <person name="Riley R."/>
            <person name="Lipzen A."/>
            <person name="Clum A."/>
            <person name="Drula E."/>
            <person name="Henrissat B."/>
            <person name="Kohler A."/>
            <person name="Grigoriev I.V."/>
            <person name="Martin F.M."/>
            <person name="Hacquard S."/>
        </authorList>
    </citation>
    <scope>NUCLEOTIDE SEQUENCE</scope>
    <source>
        <strain evidence="1">MPI-SDFR-AT-0120</strain>
    </source>
</reference>
<accession>A0A8K0R913</accession>
<dbReference type="OrthoDB" id="3797255at2759"/>